<keyword evidence="2" id="KW-0812">Transmembrane</keyword>
<keyword evidence="2" id="KW-0472">Membrane</keyword>
<evidence type="ECO:0000313" key="4">
    <source>
        <dbReference type="Proteomes" id="UP000006591"/>
    </source>
</evidence>
<evidence type="ECO:0000256" key="2">
    <source>
        <dbReference type="SAM" id="Phobius"/>
    </source>
</evidence>
<keyword evidence="4" id="KW-1185">Reference proteome</keyword>
<keyword evidence="2" id="KW-1133">Transmembrane helix</keyword>
<reference evidence="3" key="1">
    <citation type="submission" date="2015-04" db="UniProtKB">
        <authorList>
            <consortium name="EnsemblPlants"/>
        </authorList>
    </citation>
    <scope>IDENTIFICATION</scope>
    <source>
        <strain evidence="3">SL10</strain>
    </source>
</reference>
<dbReference type="Proteomes" id="UP000006591">
    <property type="component" value="Chromosome 12"/>
</dbReference>
<name>A0A0E0JA97_ORYNI</name>
<dbReference type="AlphaFoldDB" id="A0A0E0JA97"/>
<organism evidence="3">
    <name type="scientific">Oryza nivara</name>
    <name type="common">Indian wild rice</name>
    <name type="synonym">Oryza sativa f. spontanea</name>
    <dbReference type="NCBI Taxonomy" id="4536"/>
    <lineage>
        <taxon>Eukaryota</taxon>
        <taxon>Viridiplantae</taxon>
        <taxon>Streptophyta</taxon>
        <taxon>Embryophyta</taxon>
        <taxon>Tracheophyta</taxon>
        <taxon>Spermatophyta</taxon>
        <taxon>Magnoliopsida</taxon>
        <taxon>Liliopsida</taxon>
        <taxon>Poales</taxon>
        <taxon>Poaceae</taxon>
        <taxon>BOP clade</taxon>
        <taxon>Oryzoideae</taxon>
        <taxon>Oryzeae</taxon>
        <taxon>Oryzinae</taxon>
        <taxon>Oryza</taxon>
    </lineage>
</organism>
<dbReference type="OMA" id="AWLCRSH"/>
<feature type="region of interest" description="Disordered" evidence="1">
    <location>
        <begin position="107"/>
        <end position="131"/>
    </location>
</feature>
<reference evidence="3" key="2">
    <citation type="submission" date="2018-04" db="EMBL/GenBank/DDBJ databases">
        <title>OnivRS2 (Oryza nivara Reference Sequence Version 2).</title>
        <authorList>
            <person name="Zhang J."/>
            <person name="Kudrna D."/>
            <person name="Lee S."/>
            <person name="Talag J."/>
            <person name="Rajasekar S."/>
            <person name="Welchert J."/>
            <person name="Hsing Y.-I."/>
            <person name="Wing R.A."/>
        </authorList>
    </citation>
    <scope>NUCLEOTIDE SEQUENCE [LARGE SCALE GENOMIC DNA]</scope>
    <source>
        <strain evidence="3">SL10</strain>
    </source>
</reference>
<sequence length="180" mass="18460">MWMFQLEARDEYQRASLATRLVGAVKAHRLSFHLPSAVGVNGVVRRTAIAIVVFIVFVVAKAGGGGFAAPEFGATGSGLTQLATVIVVVLAVAVIVIIIVIVADASGDGSAAPKSGTAGSTHPGPEGGRSAAAWLCRSHNHRCHGHGGGKGGGGDGRWRRGKERRREQSGVGGEGGEEIF</sequence>
<evidence type="ECO:0000313" key="3">
    <source>
        <dbReference type="EnsemblPlants" id="ONIVA12G12050.1"/>
    </source>
</evidence>
<dbReference type="Gramene" id="ONIVA12G12050.1">
    <property type="protein sequence ID" value="ONIVA12G12050.1"/>
    <property type="gene ID" value="ONIVA12G12050"/>
</dbReference>
<dbReference type="EnsemblPlants" id="ONIVA12G12050.1">
    <property type="protein sequence ID" value="ONIVA12G12050.1"/>
    <property type="gene ID" value="ONIVA12G12050"/>
</dbReference>
<feature type="transmembrane region" description="Helical" evidence="2">
    <location>
        <begin position="48"/>
        <end position="69"/>
    </location>
</feature>
<accession>A0A0E0JA97</accession>
<feature type="transmembrane region" description="Helical" evidence="2">
    <location>
        <begin position="81"/>
        <end position="103"/>
    </location>
</feature>
<evidence type="ECO:0000256" key="1">
    <source>
        <dbReference type="SAM" id="MobiDB-lite"/>
    </source>
</evidence>
<proteinExistence type="predicted"/>
<protein>
    <submittedName>
        <fullName evidence="3">Uncharacterized protein</fullName>
    </submittedName>
</protein>
<dbReference type="HOGENOM" id="CLU_128452_0_0_1"/>
<feature type="region of interest" description="Disordered" evidence="1">
    <location>
        <begin position="143"/>
        <end position="180"/>
    </location>
</feature>